<dbReference type="Pfam" id="PF00534">
    <property type="entry name" value="Glycos_transf_1"/>
    <property type="match status" value="1"/>
</dbReference>
<dbReference type="InterPro" id="IPR028098">
    <property type="entry name" value="Glyco_trans_4-like_N"/>
</dbReference>
<evidence type="ECO:0000259" key="2">
    <source>
        <dbReference type="Pfam" id="PF13439"/>
    </source>
</evidence>
<sequence length="390" mass="44150">MRDRTMKRLKVAHVINSIGLGGVPAAVYHLLEALPPERYELSLYTLKRYSDHADVREEVAERFRRLGIPIFSPDRDEKKFQVVAQLCEWILRDRIDLLHTHSYKPNLYGRLAGVLCRERGVRIVAHYHNQYDDKWERDGSLIYDRLLDRFSDRLIACSESVREHLVQRVGLPWERIDVILNGADLSRFQPREDAQRVKGEMGLPLDRPIVAVVGRISEQKGQDDFIYAAKTILRQVPETLFLVIGAADEAERLVQLQRLAQELGIEKEIIFTGYIADMSKIYPLINVLVVPSRWEGFGLVLVEAMAAGRAIVATRVGAIPEVVVAGETARLVPPGSPAAIASEVVSLLQNPERARKMGERGIARAADFSWKRAGMELDRIYEDLRRGDAG</sequence>
<dbReference type="GO" id="GO:0016757">
    <property type="term" value="F:glycosyltransferase activity"/>
    <property type="evidence" value="ECO:0007669"/>
    <property type="project" value="InterPro"/>
</dbReference>
<name>A0A7X6DUQ4_9BACT</name>
<dbReference type="Pfam" id="PF13439">
    <property type="entry name" value="Glyco_transf_4"/>
    <property type="match status" value="1"/>
</dbReference>
<feature type="domain" description="Glycosyl transferase family 1" evidence="1">
    <location>
        <begin position="200"/>
        <end position="362"/>
    </location>
</feature>
<dbReference type="CDD" id="cd03801">
    <property type="entry name" value="GT4_PimA-like"/>
    <property type="match status" value="1"/>
</dbReference>
<protein>
    <submittedName>
        <fullName evidence="3">Glycosyltransferase family 4 protein</fullName>
    </submittedName>
</protein>
<dbReference type="Proteomes" id="UP000534783">
    <property type="component" value="Unassembled WGS sequence"/>
</dbReference>
<comment type="caution">
    <text evidence="3">The sequence shown here is derived from an EMBL/GenBank/DDBJ whole genome shotgun (WGS) entry which is preliminary data.</text>
</comment>
<dbReference type="PANTHER" id="PTHR12526">
    <property type="entry name" value="GLYCOSYLTRANSFERASE"/>
    <property type="match status" value="1"/>
</dbReference>
<dbReference type="EMBL" id="VTOW01000011">
    <property type="protein sequence ID" value="NKE73767.1"/>
    <property type="molecule type" value="Genomic_DNA"/>
</dbReference>
<dbReference type="InterPro" id="IPR001296">
    <property type="entry name" value="Glyco_trans_1"/>
</dbReference>
<gene>
    <name evidence="3" type="ORF">MNODULE_23740</name>
</gene>
<keyword evidence="4" id="KW-1185">Reference proteome</keyword>
<proteinExistence type="predicted"/>
<accession>A0A7X6DUQ4</accession>
<evidence type="ECO:0000313" key="4">
    <source>
        <dbReference type="Proteomes" id="UP000534783"/>
    </source>
</evidence>
<organism evidence="3 4">
    <name type="scientific">Candidatus Manganitrophus noduliformans</name>
    <dbReference type="NCBI Taxonomy" id="2606439"/>
    <lineage>
        <taxon>Bacteria</taxon>
        <taxon>Pseudomonadati</taxon>
        <taxon>Nitrospirota</taxon>
        <taxon>Nitrospiria</taxon>
        <taxon>Candidatus Troglogloeales</taxon>
        <taxon>Candidatus Manganitrophaceae</taxon>
        <taxon>Candidatus Manganitrophus</taxon>
    </lineage>
</organism>
<evidence type="ECO:0000313" key="3">
    <source>
        <dbReference type="EMBL" id="NKE73767.1"/>
    </source>
</evidence>
<evidence type="ECO:0000259" key="1">
    <source>
        <dbReference type="Pfam" id="PF00534"/>
    </source>
</evidence>
<feature type="domain" description="Glycosyltransferase subfamily 4-like N-terminal" evidence="2">
    <location>
        <begin position="21"/>
        <end position="187"/>
    </location>
</feature>
<keyword evidence="3" id="KW-0808">Transferase</keyword>
<dbReference type="SUPFAM" id="SSF53756">
    <property type="entry name" value="UDP-Glycosyltransferase/glycogen phosphorylase"/>
    <property type="match status" value="1"/>
</dbReference>
<dbReference type="AlphaFoldDB" id="A0A7X6DUQ4"/>
<dbReference type="Gene3D" id="3.40.50.2000">
    <property type="entry name" value="Glycogen Phosphorylase B"/>
    <property type="match status" value="2"/>
</dbReference>
<reference evidence="3 4" key="1">
    <citation type="journal article" date="2020" name="Nature">
        <title>Bacterial chemolithoautotrophy via manganese oxidation.</title>
        <authorList>
            <person name="Yu H."/>
            <person name="Leadbetter J.R."/>
        </authorList>
    </citation>
    <scope>NUCLEOTIDE SEQUENCE [LARGE SCALE GENOMIC DNA]</scope>
    <source>
        <strain evidence="3 4">Mn-1</strain>
    </source>
</reference>